<dbReference type="SMART" id="SM00184">
    <property type="entry name" value="RING"/>
    <property type="match status" value="1"/>
</dbReference>
<dbReference type="PANTHER" id="PTHR14134">
    <property type="entry name" value="E3 UBIQUITIN-PROTEIN LIGASE RAD18"/>
    <property type="match status" value="1"/>
</dbReference>
<keyword evidence="2 4" id="KW-0863">Zinc-finger</keyword>
<evidence type="ECO:0000313" key="6">
    <source>
        <dbReference type="EMBL" id="RWS29707.1"/>
    </source>
</evidence>
<proteinExistence type="predicted"/>
<dbReference type="EMBL" id="NCKV01000797">
    <property type="protein sequence ID" value="RWS29707.1"/>
    <property type="molecule type" value="Genomic_DNA"/>
</dbReference>
<dbReference type="Gene3D" id="3.30.40.10">
    <property type="entry name" value="Zinc/RING finger domain, C3HC4 (zinc finger)"/>
    <property type="match status" value="1"/>
</dbReference>
<evidence type="ECO:0000256" key="3">
    <source>
        <dbReference type="ARBA" id="ARBA00022833"/>
    </source>
</evidence>
<accession>A0A443SQA8</accession>
<dbReference type="PROSITE" id="PS00518">
    <property type="entry name" value="ZF_RING_1"/>
    <property type="match status" value="1"/>
</dbReference>
<reference evidence="6 7" key="1">
    <citation type="journal article" date="2018" name="Gigascience">
        <title>Genomes of trombidid mites reveal novel predicted allergens and laterally-transferred genes associated with secondary metabolism.</title>
        <authorList>
            <person name="Dong X."/>
            <person name="Chaisiri K."/>
            <person name="Xia D."/>
            <person name="Armstrong S.D."/>
            <person name="Fang Y."/>
            <person name="Donnelly M.J."/>
            <person name="Kadowaki T."/>
            <person name="McGarry J.W."/>
            <person name="Darby A.C."/>
            <person name="Makepeace B.L."/>
        </authorList>
    </citation>
    <scope>NUCLEOTIDE SEQUENCE [LARGE SCALE GENOMIC DNA]</scope>
    <source>
        <strain evidence="6">UoL-UT</strain>
    </source>
</reference>
<keyword evidence="7" id="KW-1185">Reference proteome</keyword>
<dbReference type="InterPro" id="IPR013083">
    <property type="entry name" value="Znf_RING/FYVE/PHD"/>
</dbReference>
<dbReference type="OrthoDB" id="5971507at2759"/>
<dbReference type="AlphaFoldDB" id="A0A443SQA8"/>
<feature type="domain" description="RING-type" evidence="5">
    <location>
        <begin position="20"/>
        <end position="58"/>
    </location>
</feature>
<dbReference type="Proteomes" id="UP000288716">
    <property type="component" value="Unassembled WGS sequence"/>
</dbReference>
<dbReference type="VEuPathDB" id="VectorBase:LDEU002333"/>
<gene>
    <name evidence="6" type="ORF">B4U80_13643</name>
</gene>
<evidence type="ECO:0000256" key="4">
    <source>
        <dbReference type="PROSITE-ProRule" id="PRU00175"/>
    </source>
</evidence>
<keyword evidence="1" id="KW-0479">Metal-binding</keyword>
<comment type="caution">
    <text evidence="6">The sequence shown here is derived from an EMBL/GenBank/DDBJ whole genome shotgun (WGS) entry which is preliminary data.</text>
</comment>
<protein>
    <submittedName>
        <fullName evidence="6">Dentin sialophosphoprotein-like protein</fullName>
    </submittedName>
</protein>
<organism evidence="6 7">
    <name type="scientific">Leptotrombidium deliense</name>
    <dbReference type="NCBI Taxonomy" id="299467"/>
    <lineage>
        <taxon>Eukaryota</taxon>
        <taxon>Metazoa</taxon>
        <taxon>Ecdysozoa</taxon>
        <taxon>Arthropoda</taxon>
        <taxon>Chelicerata</taxon>
        <taxon>Arachnida</taxon>
        <taxon>Acari</taxon>
        <taxon>Acariformes</taxon>
        <taxon>Trombidiformes</taxon>
        <taxon>Prostigmata</taxon>
        <taxon>Anystina</taxon>
        <taxon>Parasitengona</taxon>
        <taxon>Trombiculoidea</taxon>
        <taxon>Trombiculidae</taxon>
        <taxon>Leptotrombidium</taxon>
    </lineage>
</organism>
<dbReference type="GO" id="GO:0003697">
    <property type="term" value="F:single-stranded DNA binding"/>
    <property type="evidence" value="ECO:0007669"/>
    <property type="project" value="InterPro"/>
</dbReference>
<keyword evidence="3" id="KW-0862">Zinc</keyword>
<dbReference type="InterPro" id="IPR039577">
    <property type="entry name" value="Rad18"/>
</dbReference>
<dbReference type="GO" id="GO:0061630">
    <property type="term" value="F:ubiquitin protein ligase activity"/>
    <property type="evidence" value="ECO:0007669"/>
    <property type="project" value="InterPro"/>
</dbReference>
<dbReference type="Pfam" id="PF13923">
    <property type="entry name" value="zf-C3HC4_2"/>
    <property type="match status" value="1"/>
</dbReference>
<evidence type="ECO:0000256" key="2">
    <source>
        <dbReference type="ARBA" id="ARBA00022771"/>
    </source>
</evidence>
<dbReference type="STRING" id="299467.A0A443SQA8"/>
<name>A0A443SQA8_9ACAR</name>
<dbReference type="GO" id="GO:0005634">
    <property type="term" value="C:nucleus"/>
    <property type="evidence" value="ECO:0007669"/>
    <property type="project" value="TreeGrafter"/>
</dbReference>
<evidence type="ECO:0000313" key="7">
    <source>
        <dbReference type="Proteomes" id="UP000288716"/>
    </source>
</evidence>
<dbReference type="SUPFAM" id="SSF57850">
    <property type="entry name" value="RING/U-box"/>
    <property type="match status" value="1"/>
</dbReference>
<dbReference type="GO" id="GO:0006513">
    <property type="term" value="P:protein monoubiquitination"/>
    <property type="evidence" value="ECO:0007669"/>
    <property type="project" value="InterPro"/>
</dbReference>
<sequence length="96" mass="11042">MGLDKNRFENLAEFGGELICSICMDIFDEAYMLTTCGHTFCKICIETWIEERRNCLNCLLNVGYYRELVAAPVPLKNIMSKLCIHCDYEEMGCEVV</sequence>
<evidence type="ECO:0000259" key="5">
    <source>
        <dbReference type="PROSITE" id="PS50089"/>
    </source>
</evidence>
<dbReference type="GO" id="GO:0008270">
    <property type="term" value="F:zinc ion binding"/>
    <property type="evidence" value="ECO:0007669"/>
    <property type="project" value="UniProtKB-KW"/>
</dbReference>
<evidence type="ECO:0000256" key="1">
    <source>
        <dbReference type="ARBA" id="ARBA00022723"/>
    </source>
</evidence>
<feature type="non-terminal residue" evidence="6">
    <location>
        <position position="96"/>
    </location>
</feature>
<dbReference type="GO" id="GO:0006301">
    <property type="term" value="P:DNA damage tolerance"/>
    <property type="evidence" value="ECO:0007669"/>
    <property type="project" value="InterPro"/>
</dbReference>
<dbReference type="GO" id="GO:0097505">
    <property type="term" value="C:Rad6-Rad18 complex"/>
    <property type="evidence" value="ECO:0007669"/>
    <property type="project" value="TreeGrafter"/>
</dbReference>
<dbReference type="InterPro" id="IPR001841">
    <property type="entry name" value="Znf_RING"/>
</dbReference>
<dbReference type="PANTHER" id="PTHR14134:SF2">
    <property type="entry name" value="E3 UBIQUITIN-PROTEIN LIGASE RAD18"/>
    <property type="match status" value="1"/>
</dbReference>
<dbReference type="InterPro" id="IPR017907">
    <property type="entry name" value="Znf_RING_CS"/>
</dbReference>
<dbReference type="PROSITE" id="PS50089">
    <property type="entry name" value="ZF_RING_2"/>
    <property type="match status" value="1"/>
</dbReference>